<accession>A0A316AM80</accession>
<evidence type="ECO:0000259" key="6">
    <source>
        <dbReference type="Pfam" id="PF07980"/>
    </source>
</evidence>
<evidence type="ECO:0000313" key="9">
    <source>
        <dbReference type="Proteomes" id="UP000245880"/>
    </source>
</evidence>
<organism evidence="8 9">
    <name type="scientific">Dyadobacter jejuensis</name>
    <dbReference type="NCBI Taxonomy" id="1082580"/>
    <lineage>
        <taxon>Bacteria</taxon>
        <taxon>Pseudomonadati</taxon>
        <taxon>Bacteroidota</taxon>
        <taxon>Cytophagia</taxon>
        <taxon>Cytophagales</taxon>
        <taxon>Spirosomataceae</taxon>
        <taxon>Dyadobacter</taxon>
    </lineage>
</organism>
<gene>
    <name evidence="8" type="ORF">CLV98_1037</name>
</gene>
<keyword evidence="9" id="KW-1185">Reference proteome</keyword>
<dbReference type="InterPro" id="IPR033985">
    <property type="entry name" value="SusD-like_N"/>
</dbReference>
<feature type="domain" description="RagB/SusD" evidence="6">
    <location>
        <begin position="347"/>
        <end position="504"/>
    </location>
</feature>
<evidence type="ECO:0000256" key="1">
    <source>
        <dbReference type="ARBA" id="ARBA00004442"/>
    </source>
</evidence>
<comment type="caution">
    <text evidence="8">The sequence shown here is derived from an EMBL/GenBank/DDBJ whole genome shotgun (WGS) entry which is preliminary data.</text>
</comment>
<dbReference type="InterPro" id="IPR012944">
    <property type="entry name" value="SusD_RagB_dom"/>
</dbReference>
<protein>
    <submittedName>
        <fullName evidence="8">Putative outer membrane starch-binding protein</fullName>
    </submittedName>
</protein>
<dbReference type="SUPFAM" id="SSF48452">
    <property type="entry name" value="TPR-like"/>
    <property type="match status" value="1"/>
</dbReference>
<sequence length="504" mass="57586">MKNILPKITWAVTLFCISCNDFLDEQPTGTLSSTSNLTSADAALAFANSAYVNTSVFNSLTSGWGSVTPLLLEYMTGKVSSENSQSNFKEFQELTVSSRSPYIEEWWRGCYAGIANCNLALQKLPEFNQVDPQLISRYQGEVLFMRAMYYFYLVRIFGDVPKIKTSQVELNELFVHRSPIKEIYDEIIIPDLLAAEKTALPLKDLTGRTSLSAVKTLLADVYLTYAGYPVKGGDQYYAESAKRSLEVLSHYTLFDKYEDLWKPENNNKGEFIFQIQFSLNKSSNQMVNIPLPSRSGMSAFNLEYGSMIPTKEFVESYREGDIRNDEKQFFFRTYKGNKSKFSPGAPELTFMDFKGYYIYKFFDSYAIDVAGQSGLNWTIYRLPDVMLMYAEAQSHADGAPNDASFAALNAVRYRAGLSPFTNSDLVAFTAAVWDERYFELCYENKMWFDMIRTRKIRDDISGQYVNFIGYTTKWGKTYSNTQLLFPIPLREMQTNPKLVQNTGY</sequence>
<dbReference type="Proteomes" id="UP000245880">
    <property type="component" value="Unassembled WGS sequence"/>
</dbReference>
<keyword evidence="5" id="KW-0998">Cell outer membrane</keyword>
<reference evidence="8 9" key="1">
    <citation type="submission" date="2018-03" db="EMBL/GenBank/DDBJ databases">
        <title>Genomic Encyclopedia of Archaeal and Bacterial Type Strains, Phase II (KMG-II): from individual species to whole genera.</title>
        <authorList>
            <person name="Goeker M."/>
        </authorList>
    </citation>
    <scope>NUCLEOTIDE SEQUENCE [LARGE SCALE GENOMIC DNA]</scope>
    <source>
        <strain evidence="8 9">DSM 100346</strain>
    </source>
</reference>
<comment type="similarity">
    <text evidence="2">Belongs to the SusD family.</text>
</comment>
<dbReference type="InterPro" id="IPR011990">
    <property type="entry name" value="TPR-like_helical_dom_sf"/>
</dbReference>
<name>A0A316AM80_9BACT</name>
<dbReference type="RefSeq" id="WP_109673996.1">
    <property type="nucleotide sequence ID" value="NZ_QGDT01000003.1"/>
</dbReference>
<dbReference type="EMBL" id="QGDT01000003">
    <property type="protein sequence ID" value="PWJ58642.1"/>
    <property type="molecule type" value="Genomic_DNA"/>
</dbReference>
<proteinExistence type="inferred from homology"/>
<keyword evidence="3" id="KW-0732">Signal</keyword>
<dbReference type="GO" id="GO:0009279">
    <property type="term" value="C:cell outer membrane"/>
    <property type="evidence" value="ECO:0007669"/>
    <property type="project" value="UniProtKB-SubCell"/>
</dbReference>
<comment type="subcellular location">
    <subcellularLocation>
        <location evidence="1">Cell outer membrane</location>
    </subcellularLocation>
</comment>
<evidence type="ECO:0000256" key="3">
    <source>
        <dbReference type="ARBA" id="ARBA00022729"/>
    </source>
</evidence>
<feature type="domain" description="SusD-like N-terminal" evidence="7">
    <location>
        <begin position="65"/>
        <end position="223"/>
    </location>
</feature>
<evidence type="ECO:0000256" key="2">
    <source>
        <dbReference type="ARBA" id="ARBA00006275"/>
    </source>
</evidence>
<dbReference type="Pfam" id="PF14322">
    <property type="entry name" value="SusD-like_3"/>
    <property type="match status" value="1"/>
</dbReference>
<evidence type="ECO:0000313" key="8">
    <source>
        <dbReference type="EMBL" id="PWJ58642.1"/>
    </source>
</evidence>
<evidence type="ECO:0000256" key="4">
    <source>
        <dbReference type="ARBA" id="ARBA00023136"/>
    </source>
</evidence>
<keyword evidence="4" id="KW-0472">Membrane</keyword>
<dbReference type="AlphaFoldDB" id="A0A316AM80"/>
<dbReference type="Pfam" id="PF07980">
    <property type="entry name" value="SusD_RagB"/>
    <property type="match status" value="1"/>
</dbReference>
<dbReference type="OrthoDB" id="636214at2"/>
<evidence type="ECO:0000259" key="7">
    <source>
        <dbReference type="Pfam" id="PF14322"/>
    </source>
</evidence>
<dbReference type="Gene3D" id="1.25.40.390">
    <property type="match status" value="1"/>
</dbReference>
<evidence type="ECO:0000256" key="5">
    <source>
        <dbReference type="ARBA" id="ARBA00023237"/>
    </source>
</evidence>